<dbReference type="InterPro" id="IPR047662">
    <property type="entry name" value="SemiSWEET"/>
</dbReference>
<name>A0A8J2V1W3_9PROT</name>
<reference evidence="6" key="1">
    <citation type="journal article" date="2014" name="Int. J. Syst. Evol. Microbiol.">
        <title>Complete genome sequence of Corynebacterium casei LMG S-19264T (=DSM 44701T), isolated from a smear-ripened cheese.</title>
        <authorList>
            <consortium name="US DOE Joint Genome Institute (JGI-PGF)"/>
            <person name="Walter F."/>
            <person name="Albersmeier A."/>
            <person name="Kalinowski J."/>
            <person name="Ruckert C."/>
        </authorList>
    </citation>
    <scope>NUCLEOTIDE SEQUENCE</scope>
    <source>
        <strain evidence="6">CGMCC 1.12921</strain>
    </source>
</reference>
<sequence length="103" mass="11125">MTIELIGMLAAVLTTASFAPQAVHVLRTKETGAISLVMYIMFTTGVLTWFIYGLFIGSLPVIVANAVTLLLAGLILVLKINSLLPNGWAVRVRDVLFTPLPKL</sequence>
<proteinExistence type="predicted"/>
<dbReference type="GO" id="GO:0051119">
    <property type="term" value="F:sugar transmembrane transporter activity"/>
    <property type="evidence" value="ECO:0007669"/>
    <property type="project" value="InterPro"/>
</dbReference>
<protein>
    <recommendedName>
        <fullName evidence="8">Glutathione synthetase</fullName>
    </recommendedName>
</protein>
<dbReference type="RefSeq" id="WP_188159364.1">
    <property type="nucleotide sequence ID" value="NZ_BMGH01000001.1"/>
</dbReference>
<evidence type="ECO:0008006" key="8">
    <source>
        <dbReference type="Google" id="ProtNLM"/>
    </source>
</evidence>
<evidence type="ECO:0000256" key="3">
    <source>
        <dbReference type="ARBA" id="ARBA00022989"/>
    </source>
</evidence>
<keyword evidence="3 5" id="KW-1133">Transmembrane helix</keyword>
<evidence type="ECO:0000313" key="6">
    <source>
        <dbReference type="EMBL" id="GGC96171.1"/>
    </source>
</evidence>
<dbReference type="Gene3D" id="1.20.1280.290">
    <property type="match status" value="1"/>
</dbReference>
<keyword evidence="7" id="KW-1185">Reference proteome</keyword>
<comment type="subcellular location">
    <subcellularLocation>
        <location evidence="1">Membrane</location>
        <topology evidence="1">Multi-pass membrane protein</topology>
    </subcellularLocation>
</comment>
<dbReference type="NCBIfam" id="NF037968">
    <property type="entry name" value="SemiSWEET_2"/>
    <property type="match status" value="1"/>
</dbReference>
<keyword evidence="2 5" id="KW-0812">Transmembrane</keyword>
<reference evidence="6" key="2">
    <citation type="submission" date="2020-09" db="EMBL/GenBank/DDBJ databases">
        <authorList>
            <person name="Sun Q."/>
            <person name="Zhou Y."/>
        </authorList>
    </citation>
    <scope>NUCLEOTIDE SEQUENCE</scope>
    <source>
        <strain evidence="6">CGMCC 1.12921</strain>
    </source>
</reference>
<evidence type="ECO:0000313" key="7">
    <source>
        <dbReference type="Proteomes" id="UP000613582"/>
    </source>
</evidence>
<accession>A0A8J2V1W3</accession>
<evidence type="ECO:0000256" key="2">
    <source>
        <dbReference type="ARBA" id="ARBA00022692"/>
    </source>
</evidence>
<dbReference type="EMBL" id="BMGH01000001">
    <property type="protein sequence ID" value="GGC96171.1"/>
    <property type="molecule type" value="Genomic_DNA"/>
</dbReference>
<dbReference type="GO" id="GO:0016020">
    <property type="term" value="C:membrane"/>
    <property type="evidence" value="ECO:0007669"/>
    <property type="project" value="UniProtKB-SubCell"/>
</dbReference>
<dbReference type="Pfam" id="PF04193">
    <property type="entry name" value="PQ-loop"/>
    <property type="match status" value="1"/>
</dbReference>
<feature type="transmembrane region" description="Helical" evidence="5">
    <location>
        <begin position="58"/>
        <end position="78"/>
    </location>
</feature>
<keyword evidence="4 5" id="KW-0472">Membrane</keyword>
<organism evidence="6 7">
    <name type="scientific">Aquisalinus flavus</name>
    <dbReference type="NCBI Taxonomy" id="1526572"/>
    <lineage>
        <taxon>Bacteria</taxon>
        <taxon>Pseudomonadati</taxon>
        <taxon>Pseudomonadota</taxon>
        <taxon>Alphaproteobacteria</taxon>
        <taxon>Parvularculales</taxon>
        <taxon>Parvularculaceae</taxon>
        <taxon>Aquisalinus</taxon>
    </lineage>
</organism>
<feature type="transmembrane region" description="Helical" evidence="5">
    <location>
        <begin position="33"/>
        <end position="52"/>
    </location>
</feature>
<evidence type="ECO:0000256" key="4">
    <source>
        <dbReference type="ARBA" id="ARBA00023136"/>
    </source>
</evidence>
<comment type="caution">
    <text evidence="6">The sequence shown here is derived from an EMBL/GenBank/DDBJ whole genome shotgun (WGS) entry which is preliminary data.</text>
</comment>
<evidence type="ECO:0000256" key="1">
    <source>
        <dbReference type="ARBA" id="ARBA00004141"/>
    </source>
</evidence>
<dbReference type="Proteomes" id="UP000613582">
    <property type="component" value="Unassembled WGS sequence"/>
</dbReference>
<dbReference type="InterPro" id="IPR006603">
    <property type="entry name" value="PQ-loop_rpt"/>
</dbReference>
<dbReference type="AlphaFoldDB" id="A0A8J2V1W3"/>
<gene>
    <name evidence="6" type="ORF">GCM10011342_01220</name>
</gene>
<feature type="transmembrane region" description="Helical" evidence="5">
    <location>
        <begin position="6"/>
        <end position="26"/>
    </location>
</feature>
<evidence type="ECO:0000256" key="5">
    <source>
        <dbReference type="SAM" id="Phobius"/>
    </source>
</evidence>